<sequence>MQIQLAKGLPAASFAGVYHLHRRTKYPEFMTNALKTTFLLALITGLFLAVGSVLGGQRGMVFAFVLAVVLNFTSYFFSDKIALTMSRAQPVTREQLPRLYAIVERLCGKANLPMPKLYVTPDDSPNAFATGRNPQHASVAVTRGILDLLNDDEMEGVLAHELGHVRNRDILISSVAATLAGAITMLARMAYWAELFGGFGGGGGDSRDRRGGAISALAMLILAPIAAVMIQLAISRSREYGADATGAHLTGNPYALASALAKLDAYSKRIPMAASPSTAHLWIVQPRLDWASLFSTHPPIPKRIERLTNQPADLYINR</sequence>
<keyword evidence="12" id="KW-0997">Cell inner membrane</keyword>
<reference evidence="14 15" key="1">
    <citation type="journal article" date="2009" name="Appl. Environ. Microbiol.">
        <title>Three genomes from the phylum Acidobacteria provide insight into the lifestyles of these microorganisms in soils.</title>
        <authorList>
            <person name="Ward N.L."/>
            <person name="Challacombe J.F."/>
            <person name="Janssen P.H."/>
            <person name="Henrissat B."/>
            <person name="Coutinho P.M."/>
            <person name="Wu M."/>
            <person name="Xie G."/>
            <person name="Haft D.H."/>
            <person name="Sait M."/>
            <person name="Badger J."/>
            <person name="Barabote R.D."/>
            <person name="Bradley B."/>
            <person name="Brettin T.S."/>
            <person name="Brinkac L.M."/>
            <person name="Bruce D."/>
            <person name="Creasy T."/>
            <person name="Daugherty S.C."/>
            <person name="Davidsen T.M."/>
            <person name="DeBoy R.T."/>
            <person name="Detter J.C."/>
            <person name="Dodson R.J."/>
            <person name="Durkin A.S."/>
            <person name="Ganapathy A."/>
            <person name="Gwinn-Giglio M."/>
            <person name="Han C.S."/>
            <person name="Khouri H."/>
            <person name="Kiss H."/>
            <person name="Kothari S.P."/>
            <person name="Madupu R."/>
            <person name="Nelson K.E."/>
            <person name="Nelson W.C."/>
            <person name="Paulsen I."/>
            <person name="Penn K."/>
            <person name="Ren Q."/>
            <person name="Rosovitz M.J."/>
            <person name="Selengut J.D."/>
            <person name="Shrivastava S."/>
            <person name="Sullivan S.A."/>
            <person name="Tapia R."/>
            <person name="Thompson L.S."/>
            <person name="Watkins K.L."/>
            <person name="Yang Q."/>
            <person name="Yu C."/>
            <person name="Zafar N."/>
            <person name="Zhou L."/>
            <person name="Kuske C.R."/>
        </authorList>
    </citation>
    <scope>NUCLEOTIDE SEQUENCE [LARGE SCALE GENOMIC DNA]</scope>
    <source>
        <strain evidence="14 15">Ellin345</strain>
    </source>
</reference>
<comment type="cofactor">
    <cofactor evidence="12">
        <name>Zn(2+)</name>
        <dbReference type="ChEBI" id="CHEBI:29105"/>
    </cofactor>
    <text evidence="12">Binds 1 zinc ion per subunit.</text>
</comment>
<keyword evidence="10 12" id="KW-0482">Metalloprotease</keyword>
<dbReference type="InterPro" id="IPR050083">
    <property type="entry name" value="HtpX_protease"/>
</dbReference>
<dbReference type="STRING" id="204669.Acid345_3202"/>
<feature type="domain" description="Peptidase M48" evidence="13">
    <location>
        <begin position="97"/>
        <end position="309"/>
    </location>
</feature>
<keyword evidence="9 12" id="KW-1133">Transmembrane helix</keyword>
<evidence type="ECO:0000256" key="11">
    <source>
        <dbReference type="ARBA" id="ARBA00023136"/>
    </source>
</evidence>
<feature type="binding site" evidence="12">
    <location>
        <position position="164"/>
    </location>
    <ligand>
        <name>Zn(2+)</name>
        <dbReference type="ChEBI" id="CHEBI:29105"/>
        <note>catalytic</note>
    </ligand>
</feature>
<evidence type="ECO:0000256" key="12">
    <source>
        <dbReference type="HAMAP-Rule" id="MF_00188"/>
    </source>
</evidence>
<evidence type="ECO:0000313" key="14">
    <source>
        <dbReference type="EMBL" id="ABF42203.1"/>
    </source>
</evidence>
<dbReference type="GO" id="GO:0004222">
    <property type="term" value="F:metalloendopeptidase activity"/>
    <property type="evidence" value="ECO:0007669"/>
    <property type="project" value="UniProtKB-UniRule"/>
</dbReference>
<accession>Q1ILP7</accession>
<dbReference type="HAMAP" id="MF_00188">
    <property type="entry name" value="Pept_M48_protease_HtpX"/>
    <property type="match status" value="1"/>
</dbReference>
<name>Q1ILP7_KORVE</name>
<dbReference type="EnsemblBacteria" id="ABF42203">
    <property type="protein sequence ID" value="ABF42203"/>
    <property type="gene ID" value="Acid345_3202"/>
</dbReference>
<comment type="subcellular location">
    <subcellularLocation>
        <location evidence="12">Cell inner membrane</location>
        <topology evidence="12">Multi-pass membrane protein</topology>
    </subcellularLocation>
    <subcellularLocation>
        <location evidence="1">Cell membrane</location>
        <topology evidence="1">Multi-pass membrane protein</topology>
    </subcellularLocation>
</comment>
<dbReference type="PANTHER" id="PTHR43221:SF1">
    <property type="entry name" value="PROTEASE HTPX"/>
    <property type="match status" value="1"/>
</dbReference>
<dbReference type="Pfam" id="PF01435">
    <property type="entry name" value="Peptidase_M48"/>
    <property type="match status" value="1"/>
</dbReference>
<dbReference type="Proteomes" id="UP000002432">
    <property type="component" value="Chromosome"/>
</dbReference>
<evidence type="ECO:0000256" key="3">
    <source>
        <dbReference type="ARBA" id="ARBA00022475"/>
    </source>
</evidence>
<organism evidence="14 15">
    <name type="scientific">Koribacter versatilis (strain Ellin345)</name>
    <dbReference type="NCBI Taxonomy" id="204669"/>
    <lineage>
        <taxon>Bacteria</taxon>
        <taxon>Pseudomonadati</taxon>
        <taxon>Acidobacteriota</taxon>
        <taxon>Terriglobia</taxon>
        <taxon>Terriglobales</taxon>
        <taxon>Candidatus Korobacteraceae</taxon>
        <taxon>Candidatus Korobacter</taxon>
    </lineage>
</organism>
<evidence type="ECO:0000256" key="6">
    <source>
        <dbReference type="ARBA" id="ARBA00022723"/>
    </source>
</evidence>
<feature type="transmembrane region" description="Helical" evidence="12">
    <location>
        <begin position="32"/>
        <end position="54"/>
    </location>
</feature>
<evidence type="ECO:0000256" key="1">
    <source>
        <dbReference type="ARBA" id="ARBA00004651"/>
    </source>
</evidence>
<keyword evidence="15" id="KW-1185">Reference proteome</keyword>
<keyword evidence="4 12" id="KW-0645">Protease</keyword>
<dbReference type="EMBL" id="CP000360">
    <property type="protein sequence ID" value="ABF42203.1"/>
    <property type="molecule type" value="Genomic_DNA"/>
</dbReference>
<feature type="binding site" evidence="12">
    <location>
        <position position="160"/>
    </location>
    <ligand>
        <name>Zn(2+)</name>
        <dbReference type="ChEBI" id="CHEBI:29105"/>
        <note>catalytic</note>
    </ligand>
</feature>
<dbReference type="PANTHER" id="PTHR43221">
    <property type="entry name" value="PROTEASE HTPX"/>
    <property type="match status" value="1"/>
</dbReference>
<gene>
    <name evidence="12" type="primary">htpX</name>
    <name evidence="14" type="ordered locus">Acid345_3202</name>
</gene>
<dbReference type="KEGG" id="aba:Acid345_3202"/>
<feature type="transmembrane region" description="Helical" evidence="12">
    <location>
        <begin position="213"/>
        <end position="234"/>
    </location>
</feature>
<keyword evidence="3 12" id="KW-1003">Cell membrane</keyword>
<evidence type="ECO:0000256" key="2">
    <source>
        <dbReference type="ARBA" id="ARBA00009779"/>
    </source>
</evidence>
<dbReference type="GO" id="GO:0005886">
    <property type="term" value="C:plasma membrane"/>
    <property type="evidence" value="ECO:0007669"/>
    <property type="project" value="UniProtKB-SubCell"/>
</dbReference>
<dbReference type="GO" id="GO:0006508">
    <property type="term" value="P:proteolysis"/>
    <property type="evidence" value="ECO:0007669"/>
    <property type="project" value="UniProtKB-KW"/>
</dbReference>
<evidence type="ECO:0000259" key="13">
    <source>
        <dbReference type="Pfam" id="PF01435"/>
    </source>
</evidence>
<evidence type="ECO:0000313" key="15">
    <source>
        <dbReference type="Proteomes" id="UP000002432"/>
    </source>
</evidence>
<feature type="transmembrane region" description="Helical" evidence="12">
    <location>
        <begin position="170"/>
        <end position="193"/>
    </location>
</feature>
<evidence type="ECO:0000256" key="4">
    <source>
        <dbReference type="ARBA" id="ARBA00022670"/>
    </source>
</evidence>
<comment type="similarity">
    <text evidence="2 12">Belongs to the peptidase M48B family.</text>
</comment>
<evidence type="ECO:0000256" key="10">
    <source>
        <dbReference type="ARBA" id="ARBA00023049"/>
    </source>
</evidence>
<evidence type="ECO:0000256" key="9">
    <source>
        <dbReference type="ARBA" id="ARBA00022989"/>
    </source>
</evidence>
<dbReference type="GO" id="GO:0008270">
    <property type="term" value="F:zinc ion binding"/>
    <property type="evidence" value="ECO:0007669"/>
    <property type="project" value="UniProtKB-UniRule"/>
</dbReference>
<feature type="active site" evidence="12">
    <location>
        <position position="161"/>
    </location>
</feature>
<dbReference type="eggNOG" id="COG0501">
    <property type="taxonomic scope" value="Bacteria"/>
</dbReference>
<keyword evidence="11 12" id="KW-0472">Membrane</keyword>
<dbReference type="Gene3D" id="3.30.2010.10">
    <property type="entry name" value="Metalloproteases ('zincins'), catalytic domain"/>
    <property type="match status" value="1"/>
</dbReference>
<dbReference type="InterPro" id="IPR001915">
    <property type="entry name" value="Peptidase_M48"/>
</dbReference>
<feature type="binding site" evidence="12">
    <location>
        <position position="239"/>
    </location>
    <ligand>
        <name>Zn(2+)</name>
        <dbReference type="ChEBI" id="CHEBI:29105"/>
        <note>catalytic</note>
    </ligand>
</feature>
<proteinExistence type="inferred from homology"/>
<dbReference type="EC" id="3.4.24.-" evidence="12"/>
<dbReference type="AlphaFoldDB" id="Q1ILP7"/>
<keyword evidence="14" id="KW-0346">Stress response</keyword>
<feature type="transmembrane region" description="Helical" evidence="12">
    <location>
        <begin position="60"/>
        <end position="77"/>
    </location>
</feature>
<dbReference type="InterPro" id="IPR022919">
    <property type="entry name" value="Pept_M48_protease_HtpX"/>
</dbReference>
<keyword evidence="6 12" id="KW-0479">Metal-binding</keyword>
<protein>
    <recommendedName>
        <fullName evidence="12">Protease HtpX homolog</fullName>
        <ecNumber evidence="12">3.4.24.-</ecNumber>
    </recommendedName>
</protein>
<dbReference type="CDD" id="cd07336">
    <property type="entry name" value="M48B_HtpX_like"/>
    <property type="match status" value="1"/>
</dbReference>
<evidence type="ECO:0000256" key="7">
    <source>
        <dbReference type="ARBA" id="ARBA00022801"/>
    </source>
</evidence>
<evidence type="ECO:0000256" key="8">
    <source>
        <dbReference type="ARBA" id="ARBA00022833"/>
    </source>
</evidence>
<keyword evidence="7 12" id="KW-0378">Hydrolase</keyword>
<evidence type="ECO:0000256" key="5">
    <source>
        <dbReference type="ARBA" id="ARBA00022692"/>
    </source>
</evidence>
<dbReference type="HOGENOM" id="CLU_042266_3_0_0"/>
<keyword evidence="5 12" id="KW-0812">Transmembrane</keyword>
<keyword evidence="8 12" id="KW-0862">Zinc</keyword>